<reference evidence="10" key="1">
    <citation type="submission" date="2021-01" db="EMBL/GenBank/DDBJ databases">
        <title>Genomic Encyclopedia of Type Strains, Phase IV (KMG-IV): sequencing the most valuable type-strain genomes for metagenomic binning, comparative biology and taxonomic classification.</title>
        <authorList>
            <person name="Goeker M."/>
        </authorList>
    </citation>
    <scope>NUCLEOTIDE SEQUENCE</scope>
    <source>
        <strain evidence="10">DSM 23230</strain>
    </source>
</reference>
<comment type="subcellular location">
    <subcellularLocation>
        <location evidence="1">Cell membrane</location>
        <topology evidence="1">Multi-pass membrane protein</topology>
    </subcellularLocation>
</comment>
<dbReference type="Proteomes" id="UP000774000">
    <property type="component" value="Unassembled WGS sequence"/>
</dbReference>
<dbReference type="PANTHER" id="PTHR34582:SF7">
    <property type="entry name" value="UPF0702 TRANSMEMBRANE PROTEIN YDFS"/>
    <property type="match status" value="1"/>
</dbReference>
<dbReference type="AlphaFoldDB" id="A0A939BRJ7"/>
<dbReference type="InterPro" id="IPR048454">
    <property type="entry name" value="YetF_N"/>
</dbReference>
<feature type="transmembrane region" description="Helical" evidence="7">
    <location>
        <begin position="59"/>
        <end position="81"/>
    </location>
</feature>
<protein>
    <submittedName>
        <fullName evidence="10">Uncharacterized membrane protein YcaP (DUF421 family)</fullName>
    </submittedName>
</protein>
<feature type="domain" description="YetF C-terminal" evidence="8">
    <location>
        <begin position="82"/>
        <end position="213"/>
    </location>
</feature>
<evidence type="ECO:0000256" key="7">
    <source>
        <dbReference type="SAM" id="Phobius"/>
    </source>
</evidence>
<keyword evidence="4 7" id="KW-0812">Transmembrane</keyword>
<evidence type="ECO:0000313" key="10">
    <source>
        <dbReference type="EMBL" id="MBM7557409.1"/>
    </source>
</evidence>
<organism evidence="10 11">
    <name type="scientific">Halanaerobacter jeridensis</name>
    <dbReference type="NCBI Taxonomy" id="706427"/>
    <lineage>
        <taxon>Bacteria</taxon>
        <taxon>Bacillati</taxon>
        <taxon>Bacillota</taxon>
        <taxon>Clostridia</taxon>
        <taxon>Halanaerobiales</taxon>
        <taxon>Halobacteroidaceae</taxon>
        <taxon>Halanaerobacter</taxon>
    </lineage>
</organism>
<evidence type="ECO:0000259" key="9">
    <source>
        <dbReference type="Pfam" id="PF20730"/>
    </source>
</evidence>
<evidence type="ECO:0000313" key="11">
    <source>
        <dbReference type="Proteomes" id="UP000774000"/>
    </source>
</evidence>
<name>A0A939BRJ7_9FIRM</name>
<dbReference type="GO" id="GO:0005886">
    <property type="term" value="C:plasma membrane"/>
    <property type="evidence" value="ECO:0007669"/>
    <property type="project" value="UniProtKB-SubCell"/>
</dbReference>
<evidence type="ECO:0000256" key="3">
    <source>
        <dbReference type="ARBA" id="ARBA00022475"/>
    </source>
</evidence>
<dbReference type="RefSeq" id="WP_204702159.1">
    <property type="nucleotide sequence ID" value="NZ_JAFBDQ010000012.1"/>
</dbReference>
<dbReference type="InterPro" id="IPR007353">
    <property type="entry name" value="DUF421"/>
</dbReference>
<gene>
    <name evidence="10" type="ORF">JOC47_002275</name>
</gene>
<keyword evidence="11" id="KW-1185">Reference proteome</keyword>
<dbReference type="PANTHER" id="PTHR34582">
    <property type="entry name" value="UPF0702 TRANSMEMBRANE PROTEIN YCAP"/>
    <property type="match status" value="1"/>
</dbReference>
<feature type="transmembrane region" description="Helical" evidence="7">
    <location>
        <begin position="6"/>
        <end position="26"/>
    </location>
</feature>
<feature type="transmembrane region" description="Helical" evidence="7">
    <location>
        <begin position="33"/>
        <end position="53"/>
    </location>
</feature>
<evidence type="ECO:0000256" key="6">
    <source>
        <dbReference type="ARBA" id="ARBA00023136"/>
    </source>
</evidence>
<keyword evidence="5 7" id="KW-1133">Transmembrane helix</keyword>
<evidence type="ECO:0000256" key="5">
    <source>
        <dbReference type="ARBA" id="ARBA00022989"/>
    </source>
</evidence>
<feature type="domain" description="YetF-like N-terminal transmembrane" evidence="9">
    <location>
        <begin position="6"/>
        <end position="77"/>
    </location>
</feature>
<dbReference type="Gene3D" id="3.30.240.20">
    <property type="entry name" value="bsu07140 like domains"/>
    <property type="match status" value="2"/>
</dbReference>
<proteinExistence type="inferred from homology"/>
<dbReference type="Pfam" id="PF20730">
    <property type="entry name" value="YetF_N"/>
    <property type="match status" value="1"/>
</dbReference>
<keyword evidence="6 7" id="KW-0472">Membrane</keyword>
<evidence type="ECO:0000256" key="4">
    <source>
        <dbReference type="ARBA" id="ARBA00022692"/>
    </source>
</evidence>
<evidence type="ECO:0000259" key="8">
    <source>
        <dbReference type="Pfam" id="PF04239"/>
    </source>
</evidence>
<dbReference type="EMBL" id="JAFBDQ010000012">
    <property type="protein sequence ID" value="MBM7557409.1"/>
    <property type="molecule type" value="Genomic_DNA"/>
</dbReference>
<dbReference type="InterPro" id="IPR023090">
    <property type="entry name" value="UPF0702_alpha/beta_dom_sf"/>
</dbReference>
<accession>A0A939BRJ7</accession>
<evidence type="ECO:0000256" key="1">
    <source>
        <dbReference type="ARBA" id="ARBA00004651"/>
    </source>
</evidence>
<keyword evidence="3" id="KW-1003">Cell membrane</keyword>
<sequence>MNNGIMITFRVFLALFFLFIFTKLLSKRSLAKLTYFDYIAIVTLGTLAGNLAFNTKIEIMDFLLAMVLITIIIKLASYGAIKSKFWRKKIAGEATVLIENGKIREEKMHQLNYSYDYLLEQLRQEQIFNLSKIEFALLEPNGELSVQLKSQYRPVTPRDLGLETNYEGLSTTLILEGQVLKSNLAANNLSEEWLSKELDKRNITDSKKVTFAALGTNGKLYVDLYDDQAWDDK</sequence>
<comment type="similarity">
    <text evidence="2">Belongs to the UPF0702 family.</text>
</comment>
<dbReference type="Pfam" id="PF04239">
    <property type="entry name" value="DUF421"/>
    <property type="match status" value="1"/>
</dbReference>
<comment type="caution">
    <text evidence="10">The sequence shown here is derived from an EMBL/GenBank/DDBJ whole genome shotgun (WGS) entry which is preliminary data.</text>
</comment>
<evidence type="ECO:0000256" key="2">
    <source>
        <dbReference type="ARBA" id="ARBA00006448"/>
    </source>
</evidence>